<dbReference type="Gene3D" id="3.40.190.10">
    <property type="entry name" value="Periplasmic binding protein-like II"/>
    <property type="match status" value="1"/>
</dbReference>
<dbReference type="PANTHER" id="PTHR42941">
    <property type="entry name" value="SLL1037 PROTEIN"/>
    <property type="match status" value="1"/>
</dbReference>
<evidence type="ECO:0000313" key="2">
    <source>
        <dbReference type="Proteomes" id="UP000599024"/>
    </source>
</evidence>
<reference evidence="1 2" key="1">
    <citation type="submission" date="2020-08" db="EMBL/GenBank/DDBJ databases">
        <title>Bridging the membrane lipid divide: bacteria of the FCB group superphylum have the potential to synthesize archaeal ether lipids.</title>
        <authorList>
            <person name="Villanueva L."/>
            <person name="Von Meijenfeldt F.A.B."/>
            <person name="Westbye A.B."/>
            <person name="Yadav S."/>
            <person name="Hopmans E.C."/>
            <person name="Dutilh B.E."/>
            <person name="Sinninghe Damste J.S."/>
        </authorList>
    </citation>
    <scope>NUCLEOTIDE SEQUENCE [LARGE SCALE GENOMIC DNA]</scope>
    <source>
        <strain evidence="1">NIOZ-UU81</strain>
    </source>
</reference>
<dbReference type="PANTHER" id="PTHR42941:SF1">
    <property type="entry name" value="SLL1037 PROTEIN"/>
    <property type="match status" value="1"/>
</dbReference>
<dbReference type="AlphaFoldDB" id="A0A8J6NAR9"/>
<comment type="caution">
    <text evidence="1">The sequence shown here is derived from an EMBL/GenBank/DDBJ whole genome shotgun (WGS) entry which is preliminary data.</text>
</comment>
<accession>A0A8J6NAR9</accession>
<organism evidence="1 2">
    <name type="scientific">Candidatus Desulfatifera sulfidica</name>
    <dbReference type="NCBI Taxonomy" id="2841691"/>
    <lineage>
        <taxon>Bacteria</taxon>
        <taxon>Pseudomonadati</taxon>
        <taxon>Thermodesulfobacteriota</taxon>
        <taxon>Desulfobulbia</taxon>
        <taxon>Desulfobulbales</taxon>
        <taxon>Desulfobulbaceae</taxon>
        <taxon>Candidatus Desulfatifera</taxon>
    </lineage>
</organism>
<protein>
    <submittedName>
        <fullName evidence="1">C4-dicarboxylate ABC transporter substrate-binding protein</fullName>
    </submittedName>
</protein>
<proteinExistence type="predicted"/>
<evidence type="ECO:0000313" key="1">
    <source>
        <dbReference type="EMBL" id="MBC8209386.1"/>
    </source>
</evidence>
<dbReference type="SUPFAM" id="SSF53850">
    <property type="entry name" value="Periplasmic binding protein-like II"/>
    <property type="match status" value="1"/>
</dbReference>
<dbReference type="Pfam" id="PF16868">
    <property type="entry name" value="NMT1_3"/>
    <property type="match status" value="1"/>
</dbReference>
<sequence length="59" mass="6634">KVSADTVYAITKEVFDNFEEFKKLHPAYAHLTKESMLTGLSAPIHPGAMKYYKEAGLMN</sequence>
<gene>
    <name evidence="1" type="ORF">H8E79_09510</name>
</gene>
<feature type="non-terminal residue" evidence="1">
    <location>
        <position position="1"/>
    </location>
</feature>
<dbReference type="EMBL" id="JACNLK010000099">
    <property type="protein sequence ID" value="MBC8209386.1"/>
    <property type="molecule type" value="Genomic_DNA"/>
</dbReference>
<dbReference type="InterPro" id="IPR011852">
    <property type="entry name" value="TRAP_TAXI"/>
</dbReference>
<dbReference type="Proteomes" id="UP000599024">
    <property type="component" value="Unassembled WGS sequence"/>
</dbReference>
<name>A0A8J6NAR9_9BACT</name>